<evidence type="ECO:0000256" key="6">
    <source>
        <dbReference type="ARBA" id="ARBA00051231"/>
    </source>
</evidence>
<dbReference type="NCBIfam" id="TIGR03182">
    <property type="entry name" value="PDH_E1_alph_y"/>
    <property type="match status" value="1"/>
</dbReference>
<keyword evidence="3 7" id="KW-0560">Oxidoreductase</keyword>
<evidence type="ECO:0000256" key="5">
    <source>
        <dbReference type="ARBA" id="ARBA00023317"/>
    </source>
</evidence>
<dbReference type="InterPro" id="IPR029061">
    <property type="entry name" value="THDP-binding"/>
</dbReference>
<name>A0ABR4Q5U3_9CEST</name>
<reference evidence="9 10" key="1">
    <citation type="journal article" date="2022" name="Front. Cell. Infect. Microbiol.">
        <title>The Genomes of Two Strains of Taenia crassiceps the Animal Model for the Study of Human Cysticercosis.</title>
        <authorList>
            <person name="Bobes R.J."/>
            <person name="Estrada K."/>
            <person name="Rios-Valencia D.G."/>
            <person name="Calderon-Gallegos A."/>
            <person name="de la Torre P."/>
            <person name="Carrero J.C."/>
            <person name="Sanchez-Flores A."/>
            <person name="Laclette J.P."/>
        </authorList>
    </citation>
    <scope>NUCLEOTIDE SEQUENCE [LARGE SCALE GENOMIC DNA]</scope>
    <source>
        <strain evidence="9">WFUcys</strain>
    </source>
</reference>
<evidence type="ECO:0000256" key="2">
    <source>
        <dbReference type="ARBA" id="ARBA00022946"/>
    </source>
</evidence>
<comment type="caution">
    <text evidence="9">The sequence shown here is derived from an EMBL/GenBank/DDBJ whole genome shotgun (WGS) entry which is preliminary data.</text>
</comment>
<keyword evidence="5 7" id="KW-0670">Pyruvate</keyword>
<organism evidence="9 10">
    <name type="scientific">Taenia crassiceps</name>
    <dbReference type="NCBI Taxonomy" id="6207"/>
    <lineage>
        <taxon>Eukaryota</taxon>
        <taxon>Metazoa</taxon>
        <taxon>Spiralia</taxon>
        <taxon>Lophotrochozoa</taxon>
        <taxon>Platyhelminthes</taxon>
        <taxon>Cestoda</taxon>
        <taxon>Eucestoda</taxon>
        <taxon>Cyclophyllidea</taxon>
        <taxon>Taeniidae</taxon>
        <taxon>Taenia</taxon>
    </lineage>
</organism>
<keyword evidence="10" id="KW-1185">Reference proteome</keyword>
<evidence type="ECO:0000259" key="8">
    <source>
        <dbReference type="Pfam" id="PF00676"/>
    </source>
</evidence>
<dbReference type="InterPro" id="IPR001017">
    <property type="entry name" value="DH_E1"/>
</dbReference>
<comment type="function">
    <text evidence="7">The pyruvate dehydrogenase complex catalyzes the overall conversion of pyruvate to acetyl-CoA and CO(2).</text>
</comment>
<evidence type="ECO:0000256" key="1">
    <source>
        <dbReference type="ARBA" id="ARBA00001964"/>
    </source>
</evidence>
<dbReference type="CDD" id="cd02000">
    <property type="entry name" value="TPP_E1_PDC_ADC_BCADC"/>
    <property type="match status" value="1"/>
</dbReference>
<feature type="domain" description="Dehydrogenase E1 component" evidence="8">
    <location>
        <begin position="71"/>
        <end position="365"/>
    </location>
</feature>
<evidence type="ECO:0000313" key="10">
    <source>
        <dbReference type="Proteomes" id="UP001651158"/>
    </source>
</evidence>
<dbReference type="InterPro" id="IPR050642">
    <property type="entry name" value="PDH_E1_Alpha_Subunit"/>
</dbReference>
<sequence length="395" mass="43520">MVGTGEAKPIGRSPKCIEFHLLEAVNRSIDELTKDEAFPESISVVRNLSSASATAHLHPFKLEEALHFYETMQRIRRMETTLSTLYKEKKIRGFCHLYSGQEAVAIGVEAALIPGDAIITAYRCHGFVITRGESVASVIGELMGKSNGNVAGKGGSMHMYSNEFYGGNGIVGAQVPLGAGIALHKKRNGTNNVCVTIYGDGASNQGQVFETFNMAKLWNLPCIFICENNKYGMGTSISRSSSNTAYYTRGDVIPGIWTDGMEVLAVREAMRYAAEWCRSGKGPIIVELETYRYFGHSMSDPGTSYRTRDEIQTVRRERDPIILFGRFMTSSGLATDDEIKAIDKKVRQEVENDVATCEKSPPPPISSAYTGVYRQYPSNFGIRGTDITQWIVPNS</sequence>
<dbReference type="Proteomes" id="UP001651158">
    <property type="component" value="Unassembled WGS sequence"/>
</dbReference>
<accession>A0ABR4Q5U3</accession>
<evidence type="ECO:0000256" key="4">
    <source>
        <dbReference type="ARBA" id="ARBA00023052"/>
    </source>
</evidence>
<dbReference type="EMBL" id="JAKROA010000010">
    <property type="protein sequence ID" value="KAL5105021.1"/>
    <property type="molecule type" value="Genomic_DNA"/>
</dbReference>
<dbReference type="PANTHER" id="PTHR11516:SF60">
    <property type="entry name" value="PYRUVATE DEHYDROGENASE E1 COMPONENT SUBUNIT ALPHA"/>
    <property type="match status" value="1"/>
</dbReference>
<keyword evidence="4 7" id="KW-0786">Thiamine pyrophosphate</keyword>
<dbReference type="PANTHER" id="PTHR11516">
    <property type="entry name" value="PYRUVATE DEHYDROGENASE E1 COMPONENT, ALPHA SUBUNIT BACTERIAL AND ORGANELLAR"/>
    <property type="match status" value="1"/>
</dbReference>
<dbReference type="InterPro" id="IPR017597">
    <property type="entry name" value="Pyrv_DH_E1_asu_subgrp-y"/>
</dbReference>
<dbReference type="Gene3D" id="3.40.50.970">
    <property type="match status" value="1"/>
</dbReference>
<evidence type="ECO:0000313" key="9">
    <source>
        <dbReference type="EMBL" id="KAL5105021.1"/>
    </source>
</evidence>
<evidence type="ECO:0000256" key="3">
    <source>
        <dbReference type="ARBA" id="ARBA00023002"/>
    </source>
</evidence>
<dbReference type="SUPFAM" id="SSF52518">
    <property type="entry name" value="Thiamin diphosphate-binding fold (THDP-binding)"/>
    <property type="match status" value="1"/>
</dbReference>
<proteinExistence type="predicted"/>
<protein>
    <recommendedName>
        <fullName evidence="7">Pyruvate dehydrogenase E1 component subunit alpha</fullName>
        <ecNumber evidence="7">1.2.4.1</ecNumber>
    </recommendedName>
</protein>
<comment type="cofactor">
    <cofactor evidence="1 7">
        <name>thiamine diphosphate</name>
        <dbReference type="ChEBI" id="CHEBI:58937"/>
    </cofactor>
</comment>
<gene>
    <name evidence="9" type="ORF">TcWFU_009209</name>
</gene>
<evidence type="ECO:0000256" key="7">
    <source>
        <dbReference type="RuleBase" id="RU361139"/>
    </source>
</evidence>
<dbReference type="Pfam" id="PF00676">
    <property type="entry name" value="E1_dh"/>
    <property type="match status" value="1"/>
</dbReference>
<dbReference type="EC" id="1.2.4.1" evidence="7"/>
<keyword evidence="2" id="KW-0809">Transit peptide</keyword>
<comment type="catalytic activity">
    <reaction evidence="6 7">
        <text>N(6)-[(R)-lipoyl]-L-lysyl-[protein] + pyruvate + H(+) = N(6)-[(R)-S(8)-acetyldihydrolipoyl]-L-lysyl-[protein] + CO2</text>
        <dbReference type="Rhea" id="RHEA:19189"/>
        <dbReference type="Rhea" id="RHEA-COMP:10474"/>
        <dbReference type="Rhea" id="RHEA-COMP:10478"/>
        <dbReference type="ChEBI" id="CHEBI:15361"/>
        <dbReference type="ChEBI" id="CHEBI:15378"/>
        <dbReference type="ChEBI" id="CHEBI:16526"/>
        <dbReference type="ChEBI" id="CHEBI:83099"/>
        <dbReference type="ChEBI" id="CHEBI:83111"/>
        <dbReference type="EC" id="1.2.4.1"/>
    </reaction>
</comment>